<dbReference type="PANTHER" id="PTHR30237:SF4">
    <property type="entry name" value="LD-CARBOXYPEPTIDASE C-TERMINAL DOMAIN-CONTAINING PROTEIN"/>
    <property type="match status" value="1"/>
</dbReference>
<dbReference type="InterPro" id="IPR003507">
    <property type="entry name" value="S66_fam"/>
</dbReference>
<dbReference type="InterPro" id="IPR040921">
    <property type="entry name" value="Peptidase_S66C"/>
</dbReference>
<organism evidence="6 7">
    <name type="scientific">Clostridium estertheticum subsp. estertheticum</name>
    <dbReference type="NCBI Taxonomy" id="1552"/>
    <lineage>
        <taxon>Bacteria</taxon>
        <taxon>Bacillati</taxon>
        <taxon>Bacillota</taxon>
        <taxon>Clostridia</taxon>
        <taxon>Eubacteriales</taxon>
        <taxon>Clostridiaceae</taxon>
        <taxon>Clostridium</taxon>
    </lineage>
</organism>
<keyword evidence="2" id="KW-0378">Hydrolase</keyword>
<name>A0A1J0GIU4_9CLOT</name>
<dbReference type="STRING" id="1552.A7L45_14735"/>
<dbReference type="PANTHER" id="PTHR30237">
    <property type="entry name" value="MURAMOYLTETRAPEPTIDE CARBOXYPEPTIDASE"/>
    <property type="match status" value="1"/>
</dbReference>
<evidence type="ECO:0000256" key="1">
    <source>
        <dbReference type="ARBA" id="ARBA00010233"/>
    </source>
</evidence>
<dbReference type="KEGG" id="ceu:A7L45_14735"/>
<accession>A0A1J0GIU4</accession>
<dbReference type="SUPFAM" id="SSF141986">
    <property type="entry name" value="LD-carboxypeptidase A C-terminal domain-like"/>
    <property type="match status" value="1"/>
</dbReference>
<dbReference type="GO" id="GO:0016787">
    <property type="term" value="F:hydrolase activity"/>
    <property type="evidence" value="ECO:0007669"/>
    <property type="project" value="UniProtKB-KW"/>
</dbReference>
<dbReference type="Pfam" id="PF02016">
    <property type="entry name" value="Peptidase_S66"/>
    <property type="match status" value="1"/>
</dbReference>
<dbReference type="RefSeq" id="WP_071613538.1">
    <property type="nucleotide sequence ID" value="NZ_CP015756.1"/>
</dbReference>
<dbReference type="AlphaFoldDB" id="A0A1J0GIU4"/>
<feature type="active site" description="Charge relay system" evidence="3">
    <location>
        <position position="245"/>
    </location>
</feature>
<evidence type="ECO:0000259" key="5">
    <source>
        <dbReference type="Pfam" id="PF17676"/>
    </source>
</evidence>
<feature type="domain" description="LD-carboxypeptidase N-terminal" evidence="4">
    <location>
        <begin position="16"/>
        <end position="137"/>
    </location>
</feature>
<gene>
    <name evidence="6" type="ORF">A7L45_14735</name>
</gene>
<dbReference type="Pfam" id="PF17676">
    <property type="entry name" value="Peptidase_S66C"/>
    <property type="match status" value="1"/>
</dbReference>
<feature type="active site" description="Nucleophile" evidence="3">
    <location>
        <position position="118"/>
    </location>
</feature>
<dbReference type="EMBL" id="CP015756">
    <property type="protein sequence ID" value="APC41243.1"/>
    <property type="molecule type" value="Genomic_DNA"/>
</dbReference>
<keyword evidence="7" id="KW-1185">Reference proteome</keyword>
<evidence type="ECO:0000256" key="3">
    <source>
        <dbReference type="PIRSR" id="PIRSR028757-1"/>
    </source>
</evidence>
<dbReference type="PIRSF" id="PIRSF028757">
    <property type="entry name" value="LD-carboxypeptidase"/>
    <property type="match status" value="1"/>
</dbReference>
<reference evidence="7" key="1">
    <citation type="journal article" date="2016" name="Front. Microbiol.">
        <title>Complete Genome Sequence of Clostridium estertheticum DSM 8809, a Microbe Identified in Spoiled Vacuum Packed Beef.</title>
        <authorList>
            <person name="Yu Z."/>
            <person name="Gunn L."/>
            <person name="Brennan E."/>
            <person name="Reid R."/>
            <person name="Wall P.G."/>
            <person name="Gaora O.P."/>
            <person name="Hurley D."/>
            <person name="Bolton D."/>
            <person name="Fanning S."/>
        </authorList>
    </citation>
    <scope>NUCLEOTIDE SEQUENCE [LARGE SCALE GENOMIC DNA]</scope>
    <source>
        <strain evidence="7">DSM 8809</strain>
    </source>
</reference>
<dbReference type="SUPFAM" id="SSF52317">
    <property type="entry name" value="Class I glutamine amidotransferase-like"/>
    <property type="match status" value="1"/>
</dbReference>
<dbReference type="InterPro" id="IPR027461">
    <property type="entry name" value="Carboxypeptidase_A_C_sf"/>
</dbReference>
<evidence type="ECO:0000256" key="2">
    <source>
        <dbReference type="ARBA" id="ARBA00022801"/>
    </source>
</evidence>
<evidence type="ECO:0000313" key="6">
    <source>
        <dbReference type="EMBL" id="APC41243.1"/>
    </source>
</evidence>
<dbReference type="OrthoDB" id="9807329at2"/>
<comment type="similarity">
    <text evidence="1">Belongs to the peptidase S66 family.</text>
</comment>
<dbReference type="Gene3D" id="3.50.30.60">
    <property type="entry name" value="LD-carboxypeptidase A C-terminal domain-like"/>
    <property type="match status" value="1"/>
</dbReference>
<evidence type="ECO:0000313" key="7">
    <source>
        <dbReference type="Proteomes" id="UP000182569"/>
    </source>
</evidence>
<feature type="active site" description="Charge relay system" evidence="3">
    <location>
        <position position="315"/>
    </location>
</feature>
<dbReference type="Proteomes" id="UP000182569">
    <property type="component" value="Chromosome"/>
</dbReference>
<dbReference type="InterPro" id="IPR029062">
    <property type="entry name" value="Class_I_gatase-like"/>
</dbReference>
<protein>
    <submittedName>
        <fullName evidence="6">Peptidase S66</fullName>
    </submittedName>
</protein>
<evidence type="ECO:0000259" key="4">
    <source>
        <dbReference type="Pfam" id="PF02016"/>
    </source>
</evidence>
<dbReference type="CDD" id="cd07062">
    <property type="entry name" value="Peptidase_S66_mccF_like"/>
    <property type="match status" value="1"/>
</dbReference>
<dbReference type="InterPro" id="IPR027478">
    <property type="entry name" value="LdcA_N"/>
</dbReference>
<sequence length="345" mass="39222">MKKLKKPSKLKVGDKVALVSLSWGGAGDKEILWRYEQGKDRLEKLFGLKVVDMKYTLAGTDYIYNHPEKRAEDLMCAFQDDSIKGIIACIGGNESIRMLPYIDFNIINHNPKVFMGYSDTTTTHLFCLKAGISSIYGPTLLVDFAENVSMHPYTVENIKKTLFETNAIGEVKAGPEWTSQYLSWEESNKSMQREYKPNNGYELLQGKGVVKGRLIGGCMEVFDSLRGTAVYPTPEEFDDSILFLETSEEKPPVWFVEGELRNYGITGILDRINGIIWGKPQDEENYLEYKEVIYKVMKEFNKADLPILYNMNFGHTEPKICLPYGILAEIDCEKNTFSIMESAVI</sequence>
<feature type="domain" description="LD-carboxypeptidase C-terminal" evidence="5">
    <location>
        <begin position="211"/>
        <end position="330"/>
    </location>
</feature>
<dbReference type="InterPro" id="IPR040449">
    <property type="entry name" value="Peptidase_S66_N"/>
</dbReference>
<proteinExistence type="inferred from homology"/>
<dbReference type="Gene3D" id="3.40.50.10740">
    <property type="entry name" value="Class I glutamine amidotransferase-like"/>
    <property type="match status" value="1"/>
</dbReference>